<gene>
    <name evidence="3" type="ORF">EVOR1521_LOCUS4165</name>
</gene>
<organism evidence="3 4">
    <name type="scientific">Effrenium voratum</name>
    <dbReference type="NCBI Taxonomy" id="2562239"/>
    <lineage>
        <taxon>Eukaryota</taxon>
        <taxon>Sar</taxon>
        <taxon>Alveolata</taxon>
        <taxon>Dinophyceae</taxon>
        <taxon>Suessiales</taxon>
        <taxon>Symbiodiniaceae</taxon>
        <taxon>Effrenium</taxon>
    </lineage>
</organism>
<feature type="coiled-coil region" evidence="1">
    <location>
        <begin position="481"/>
        <end position="518"/>
    </location>
</feature>
<dbReference type="EMBL" id="CAUJNA010000269">
    <property type="protein sequence ID" value="CAJ1374679.1"/>
    <property type="molecule type" value="Genomic_DNA"/>
</dbReference>
<name>A0AA36HUH9_9DINO</name>
<accession>A0AA36HUH9</accession>
<keyword evidence="1" id="KW-0175">Coiled coil</keyword>
<feature type="compositionally biased region" description="Basic and acidic residues" evidence="2">
    <location>
        <begin position="749"/>
        <end position="761"/>
    </location>
</feature>
<reference evidence="3" key="1">
    <citation type="submission" date="2023-08" db="EMBL/GenBank/DDBJ databases">
        <authorList>
            <person name="Chen Y."/>
            <person name="Shah S."/>
            <person name="Dougan E. K."/>
            <person name="Thang M."/>
            <person name="Chan C."/>
        </authorList>
    </citation>
    <scope>NUCLEOTIDE SEQUENCE</scope>
</reference>
<feature type="coiled-coil region" evidence="1">
    <location>
        <begin position="556"/>
        <end position="619"/>
    </location>
</feature>
<dbReference type="AlphaFoldDB" id="A0AA36HUH9"/>
<feature type="region of interest" description="Disordered" evidence="2">
    <location>
        <begin position="749"/>
        <end position="809"/>
    </location>
</feature>
<dbReference type="Proteomes" id="UP001178507">
    <property type="component" value="Unassembled WGS sequence"/>
</dbReference>
<evidence type="ECO:0000256" key="1">
    <source>
        <dbReference type="SAM" id="Coils"/>
    </source>
</evidence>
<comment type="caution">
    <text evidence="3">The sequence shown here is derived from an EMBL/GenBank/DDBJ whole genome shotgun (WGS) entry which is preliminary data.</text>
</comment>
<evidence type="ECO:0000313" key="3">
    <source>
        <dbReference type="EMBL" id="CAJ1374679.1"/>
    </source>
</evidence>
<protein>
    <submittedName>
        <fullName evidence="3">Uncharacterized protein</fullName>
    </submittedName>
</protein>
<keyword evidence="4" id="KW-1185">Reference proteome</keyword>
<proteinExistence type="predicted"/>
<feature type="coiled-coil region" evidence="1">
    <location>
        <begin position="152"/>
        <end position="179"/>
    </location>
</feature>
<evidence type="ECO:0000256" key="2">
    <source>
        <dbReference type="SAM" id="MobiDB-lite"/>
    </source>
</evidence>
<sequence length="809" mass="92402">MEGHVLRGKRTFIGIPVDSDEETEPSKPCVRRFFQAKVHKVLAVRWFTKRLRKHPARRSCLADAPTPDEKVLLGKVLSSRQLMQRTTEMLQEFQREILGVKGFFDELGVAPEDVHPDVSQSLDRKEAIMRLAVKVIHKAKWLSLRTCYNDHMKYQEQELRILKQQHAQLQNQFATVRQDYLHEVAILRDQARVRGELGSEWDDSGDVVYFFDPVKALSPKEAEFMLAAVKEKVMMILEHNPKLGGVDMGQLEKLKEMKESRETEELRAALVQRGHELAQAEKSLAALREENGRNGVAKLSSAHEQMFAELEDKISQLRFEANALRTSSAREIKERQKTEKRLEVKSEECEELREALQRAELDRGSLQLGGQLKSQLEVAREENLDLHERENALQAQLAASFDANDALKKVVTRQRAIKDIAAEVSEASQESSEEGSEDLNLLEDFMDRELPAFTRPDSSAPTSRASRPENERLEELLHEAHQQLLEAWQQKEQQLHRAEELKLENAQLQRKLDKQSRGMLVMHAEANASGTTELAQFMQNLRQKLGSPRMDSPKSKDDVSMAFPELEKQLEEASQEAEASLKAVLGALQRFKRQEAGDIQSLQQESLSCQQKKQQLERQLMELRMSRLSKFKAKNGQKLQSLVPVCLQMLEDLSAKMQQLASENVALRQGLLSVSSNLGEATSVMKASASAKGDKDLQRFLHTVSSNVEQVPTVFNRLFNEGRKRDQRMEQQAHERRQSMMHSMLVHLSDDRADSKEDPRTTPKVPRHLRAVRKGDEEESVGGWSRQRTPADEEDHERWRLLSAADAGR</sequence>
<feature type="coiled-coil region" evidence="1">
    <location>
        <begin position="270"/>
        <end position="396"/>
    </location>
</feature>
<evidence type="ECO:0000313" key="4">
    <source>
        <dbReference type="Proteomes" id="UP001178507"/>
    </source>
</evidence>